<dbReference type="EMBL" id="JACBZP010000001">
    <property type="protein sequence ID" value="NYI67583.1"/>
    <property type="molecule type" value="Genomic_DNA"/>
</dbReference>
<evidence type="ECO:0000313" key="3">
    <source>
        <dbReference type="Proteomes" id="UP000539111"/>
    </source>
</evidence>
<name>A0A7Z0D2F4_9MICO</name>
<dbReference type="AlphaFoldDB" id="A0A7Z0D2F4"/>
<feature type="region of interest" description="Disordered" evidence="1">
    <location>
        <begin position="1"/>
        <end position="31"/>
    </location>
</feature>
<reference evidence="2 3" key="1">
    <citation type="submission" date="2020-07" db="EMBL/GenBank/DDBJ databases">
        <title>Sequencing the genomes of 1000 actinobacteria strains.</title>
        <authorList>
            <person name="Klenk H.-P."/>
        </authorList>
    </citation>
    <scope>NUCLEOTIDE SEQUENCE [LARGE SCALE GENOMIC DNA]</scope>
    <source>
        <strain evidence="2 3">DSM 26341</strain>
    </source>
</reference>
<evidence type="ECO:0000256" key="1">
    <source>
        <dbReference type="SAM" id="MobiDB-lite"/>
    </source>
</evidence>
<feature type="region of interest" description="Disordered" evidence="1">
    <location>
        <begin position="62"/>
        <end position="82"/>
    </location>
</feature>
<dbReference type="Proteomes" id="UP000539111">
    <property type="component" value="Unassembled WGS sequence"/>
</dbReference>
<evidence type="ECO:0000313" key="2">
    <source>
        <dbReference type="EMBL" id="NYI67583.1"/>
    </source>
</evidence>
<accession>A0A7Z0D2F4</accession>
<sequence length="82" mass="8899">MRVVSGSNSRRLRSGQRHIPTENHRLDPTTSNQIYYGGEPLRRAAWSPAAFRSQIAVDGPTRTVSSIGTVPGDVADGDKQHG</sequence>
<protein>
    <submittedName>
        <fullName evidence="2">Uncharacterized protein</fullName>
    </submittedName>
</protein>
<organism evidence="2 3">
    <name type="scientific">Spelaeicoccus albus</name>
    <dbReference type="NCBI Taxonomy" id="1280376"/>
    <lineage>
        <taxon>Bacteria</taxon>
        <taxon>Bacillati</taxon>
        <taxon>Actinomycetota</taxon>
        <taxon>Actinomycetes</taxon>
        <taxon>Micrococcales</taxon>
        <taxon>Brevibacteriaceae</taxon>
        <taxon>Spelaeicoccus</taxon>
    </lineage>
</organism>
<keyword evidence="3" id="KW-1185">Reference proteome</keyword>
<gene>
    <name evidence="2" type="ORF">BJY26_001889</name>
</gene>
<proteinExistence type="predicted"/>
<comment type="caution">
    <text evidence="2">The sequence shown here is derived from an EMBL/GenBank/DDBJ whole genome shotgun (WGS) entry which is preliminary data.</text>
</comment>